<dbReference type="AlphaFoldDB" id="A0A9N9CNX2"/>
<organism evidence="1 2">
    <name type="scientific">Cetraspora pellucida</name>
    <dbReference type="NCBI Taxonomy" id="1433469"/>
    <lineage>
        <taxon>Eukaryota</taxon>
        <taxon>Fungi</taxon>
        <taxon>Fungi incertae sedis</taxon>
        <taxon>Mucoromycota</taxon>
        <taxon>Glomeromycotina</taxon>
        <taxon>Glomeromycetes</taxon>
        <taxon>Diversisporales</taxon>
        <taxon>Gigasporaceae</taxon>
        <taxon>Cetraspora</taxon>
    </lineage>
</organism>
<gene>
    <name evidence="1" type="ORF">CPELLU_LOCUS7307</name>
</gene>
<evidence type="ECO:0000313" key="2">
    <source>
        <dbReference type="Proteomes" id="UP000789759"/>
    </source>
</evidence>
<dbReference type="SUPFAM" id="SSF52047">
    <property type="entry name" value="RNI-like"/>
    <property type="match status" value="1"/>
</dbReference>
<accession>A0A9N9CNX2</accession>
<sequence length="618" mass="71967">MHDFQKNIPNNSSLTIIKNGFQSSQSVSQPLQTQTLTLLQTNGTSSQLNILNFFNSKSCQPCHDCYFDQTIPSKTQSQQQQSWLTNQYNLNSVTNHDNIGSKDFDLFDNFSIPQNEQNKKTDFQLGEYMRHDIQNTSSPLTPLDSTNLCDVENDSSEMYSLDETIITTDNVDQIHWCKIVAPILWQAPNPGFKKSKFLVRTYLLCLPQDVKRSLKQNNIPVPPAPRRCLPAFDYPFFLKKITDKFISRLTEAWLFKKWSVDKVKATSHLNLIFHNLFFSRAQRITSLTFDDDAPWPFVDQPLSCLKYLSFLKISASNHSDNNPIPFLNSLLISSCSRIKIIEIDIDSKYLNCNDSIIKLILSQHDLQKISLNKCHQILKPLAHVLKSSLSLKSLRFNRVNFDSFKEIFDDSFINSLKSIELIICQRLDNKFFKNFLCKAHNLSQFEFCDYNSIDPYILDLIISLLTLNNNLKCLILRISGDYSDYSDLVGTISKQCKNLEYLELPQIRKFDILTILTSCLYLKYFYFIIDFSLDRSFFLQIAKQLPKDLKNLIITEREKRPAFDIFTYKLFFNSMNSKNLKTLYTSGALLDHPYSLDYQKIFLDHNIKWSYEEIPRLY</sequence>
<evidence type="ECO:0000313" key="1">
    <source>
        <dbReference type="EMBL" id="CAG8607850.1"/>
    </source>
</evidence>
<dbReference type="Proteomes" id="UP000789759">
    <property type="component" value="Unassembled WGS sequence"/>
</dbReference>
<dbReference type="EMBL" id="CAJVQA010004850">
    <property type="protein sequence ID" value="CAG8607850.1"/>
    <property type="molecule type" value="Genomic_DNA"/>
</dbReference>
<dbReference type="OrthoDB" id="2408620at2759"/>
<name>A0A9N9CNX2_9GLOM</name>
<comment type="caution">
    <text evidence="1">The sequence shown here is derived from an EMBL/GenBank/DDBJ whole genome shotgun (WGS) entry which is preliminary data.</text>
</comment>
<proteinExistence type="predicted"/>
<keyword evidence="2" id="KW-1185">Reference proteome</keyword>
<protein>
    <submittedName>
        <fullName evidence="1">21108_t:CDS:1</fullName>
    </submittedName>
</protein>
<reference evidence="1" key="1">
    <citation type="submission" date="2021-06" db="EMBL/GenBank/DDBJ databases">
        <authorList>
            <person name="Kallberg Y."/>
            <person name="Tangrot J."/>
            <person name="Rosling A."/>
        </authorList>
    </citation>
    <scope>NUCLEOTIDE SEQUENCE</scope>
    <source>
        <strain evidence="1">FL966</strain>
    </source>
</reference>